<name>A0ABS2KHH3_9GAMM</name>
<dbReference type="EMBL" id="JADIKF010000039">
    <property type="protein sequence ID" value="MBM7130399.1"/>
    <property type="molecule type" value="Genomic_DNA"/>
</dbReference>
<dbReference type="SUPFAM" id="SSF141488">
    <property type="entry name" value="YdhA-like"/>
    <property type="match status" value="1"/>
</dbReference>
<reference evidence="7" key="1">
    <citation type="submission" date="2020-10" db="EMBL/GenBank/DDBJ databases">
        <title>Phylogeny of dyella-like bacteria.</title>
        <authorList>
            <person name="Fu J."/>
        </authorList>
    </citation>
    <scope>NUCLEOTIDE SEQUENCE</scope>
    <source>
        <strain evidence="7">DHON07</strain>
    </source>
</reference>
<keyword evidence="2" id="KW-0472">Membrane</keyword>
<evidence type="ECO:0000256" key="4">
    <source>
        <dbReference type="ARBA" id="ARBA00023288"/>
    </source>
</evidence>
<dbReference type="Pfam" id="PF09864">
    <property type="entry name" value="MliC"/>
    <property type="match status" value="1"/>
</dbReference>
<gene>
    <name evidence="7" type="ORF">ISS99_12730</name>
</gene>
<dbReference type="InterPro" id="IPR018660">
    <property type="entry name" value="MliC"/>
</dbReference>
<sequence length="113" mass="11781">MNIRHHALAALVLGVSACASAPSGPAGTRQPEWTRYLCKDGQTVQATYPDTDTALLKIQGGAHTLHVAISGSGARYIGDGWQWWTKGMHDGMLSPLAPGEGIASSPGTACHTD</sequence>
<evidence type="ECO:0000256" key="5">
    <source>
        <dbReference type="SAM" id="SignalP"/>
    </source>
</evidence>
<dbReference type="Proteomes" id="UP001430193">
    <property type="component" value="Unassembled WGS sequence"/>
</dbReference>
<evidence type="ECO:0000259" key="6">
    <source>
        <dbReference type="Pfam" id="PF09864"/>
    </source>
</evidence>
<evidence type="ECO:0000313" key="8">
    <source>
        <dbReference type="Proteomes" id="UP001430193"/>
    </source>
</evidence>
<dbReference type="RefSeq" id="WP_204631992.1">
    <property type="nucleotide sequence ID" value="NZ_BSOC01000002.1"/>
</dbReference>
<evidence type="ECO:0000256" key="2">
    <source>
        <dbReference type="ARBA" id="ARBA00023136"/>
    </source>
</evidence>
<feature type="domain" description="C-type lysozyme inhibitor" evidence="6">
    <location>
        <begin position="36"/>
        <end position="93"/>
    </location>
</feature>
<feature type="signal peptide" evidence="5">
    <location>
        <begin position="1"/>
        <end position="21"/>
    </location>
</feature>
<keyword evidence="4" id="KW-0449">Lipoprotein</keyword>
<comment type="caution">
    <text evidence="7">The sequence shown here is derived from an EMBL/GenBank/DDBJ whole genome shotgun (WGS) entry which is preliminary data.</text>
</comment>
<protein>
    <submittedName>
        <fullName evidence="7">MliC family protein</fullName>
    </submittedName>
</protein>
<keyword evidence="3" id="KW-0564">Palmitate</keyword>
<accession>A0ABS2KHH3</accession>
<dbReference type="PROSITE" id="PS51257">
    <property type="entry name" value="PROKAR_LIPOPROTEIN"/>
    <property type="match status" value="1"/>
</dbReference>
<organism evidence="7 8">
    <name type="scientific">Dyella mobilis</name>
    <dbReference type="NCBI Taxonomy" id="1849582"/>
    <lineage>
        <taxon>Bacteria</taxon>
        <taxon>Pseudomonadati</taxon>
        <taxon>Pseudomonadota</taxon>
        <taxon>Gammaproteobacteria</taxon>
        <taxon>Lysobacterales</taxon>
        <taxon>Rhodanobacteraceae</taxon>
        <taxon>Dyella</taxon>
    </lineage>
</organism>
<evidence type="ECO:0000313" key="7">
    <source>
        <dbReference type="EMBL" id="MBM7130399.1"/>
    </source>
</evidence>
<keyword evidence="8" id="KW-1185">Reference proteome</keyword>
<evidence type="ECO:0000256" key="3">
    <source>
        <dbReference type="ARBA" id="ARBA00023139"/>
    </source>
</evidence>
<keyword evidence="1 5" id="KW-0732">Signal</keyword>
<feature type="chain" id="PRO_5046936268" evidence="5">
    <location>
        <begin position="22"/>
        <end position="113"/>
    </location>
</feature>
<dbReference type="InterPro" id="IPR036328">
    <property type="entry name" value="MliC_sf"/>
</dbReference>
<dbReference type="Gene3D" id="2.40.128.200">
    <property type="match status" value="1"/>
</dbReference>
<proteinExistence type="predicted"/>
<evidence type="ECO:0000256" key="1">
    <source>
        <dbReference type="ARBA" id="ARBA00022729"/>
    </source>
</evidence>